<accession>A0A9D4G9R6</accession>
<gene>
    <name evidence="1" type="ORF">DPMN_138429</name>
</gene>
<dbReference type="Proteomes" id="UP000828390">
    <property type="component" value="Unassembled WGS sequence"/>
</dbReference>
<sequence length="54" mass="5480">MQTVEDTFCVDEGDSTGLSQATVSIVCAQGSDILTAKVSEFVKCPAGADAALAK</sequence>
<reference evidence="1" key="1">
    <citation type="journal article" date="2019" name="bioRxiv">
        <title>The Genome of the Zebra Mussel, Dreissena polymorpha: A Resource for Invasive Species Research.</title>
        <authorList>
            <person name="McCartney M.A."/>
            <person name="Auch B."/>
            <person name="Kono T."/>
            <person name="Mallez S."/>
            <person name="Zhang Y."/>
            <person name="Obille A."/>
            <person name="Becker A."/>
            <person name="Abrahante J.E."/>
            <person name="Garbe J."/>
            <person name="Badalamenti J.P."/>
            <person name="Herman A."/>
            <person name="Mangelson H."/>
            <person name="Liachko I."/>
            <person name="Sullivan S."/>
            <person name="Sone E.D."/>
            <person name="Koren S."/>
            <person name="Silverstein K.A.T."/>
            <person name="Beckman K.B."/>
            <person name="Gohl D.M."/>
        </authorList>
    </citation>
    <scope>NUCLEOTIDE SEQUENCE</scope>
    <source>
        <strain evidence="1">Duluth1</strain>
        <tissue evidence="1">Whole animal</tissue>
    </source>
</reference>
<dbReference type="AlphaFoldDB" id="A0A9D4G9R6"/>
<organism evidence="1 2">
    <name type="scientific">Dreissena polymorpha</name>
    <name type="common">Zebra mussel</name>
    <name type="synonym">Mytilus polymorpha</name>
    <dbReference type="NCBI Taxonomy" id="45954"/>
    <lineage>
        <taxon>Eukaryota</taxon>
        <taxon>Metazoa</taxon>
        <taxon>Spiralia</taxon>
        <taxon>Lophotrochozoa</taxon>
        <taxon>Mollusca</taxon>
        <taxon>Bivalvia</taxon>
        <taxon>Autobranchia</taxon>
        <taxon>Heteroconchia</taxon>
        <taxon>Euheterodonta</taxon>
        <taxon>Imparidentia</taxon>
        <taxon>Neoheterodontei</taxon>
        <taxon>Myida</taxon>
        <taxon>Dreissenoidea</taxon>
        <taxon>Dreissenidae</taxon>
        <taxon>Dreissena</taxon>
    </lineage>
</organism>
<keyword evidence="2" id="KW-1185">Reference proteome</keyword>
<comment type="caution">
    <text evidence="1">The sequence shown here is derived from an EMBL/GenBank/DDBJ whole genome shotgun (WGS) entry which is preliminary data.</text>
</comment>
<reference evidence="1" key="2">
    <citation type="submission" date="2020-11" db="EMBL/GenBank/DDBJ databases">
        <authorList>
            <person name="McCartney M.A."/>
            <person name="Auch B."/>
            <person name="Kono T."/>
            <person name="Mallez S."/>
            <person name="Becker A."/>
            <person name="Gohl D.M."/>
            <person name="Silverstein K.A.T."/>
            <person name="Koren S."/>
            <person name="Bechman K.B."/>
            <person name="Herman A."/>
            <person name="Abrahante J.E."/>
            <person name="Garbe J."/>
        </authorList>
    </citation>
    <scope>NUCLEOTIDE SEQUENCE</scope>
    <source>
        <strain evidence="1">Duluth1</strain>
        <tissue evidence="1">Whole animal</tissue>
    </source>
</reference>
<dbReference type="EMBL" id="JAIWYP010000006">
    <property type="protein sequence ID" value="KAH3810047.1"/>
    <property type="molecule type" value="Genomic_DNA"/>
</dbReference>
<evidence type="ECO:0000313" key="2">
    <source>
        <dbReference type="Proteomes" id="UP000828390"/>
    </source>
</evidence>
<evidence type="ECO:0000313" key="1">
    <source>
        <dbReference type="EMBL" id="KAH3810047.1"/>
    </source>
</evidence>
<proteinExistence type="predicted"/>
<protein>
    <submittedName>
        <fullName evidence="1">Uncharacterized protein</fullName>
    </submittedName>
</protein>
<name>A0A9D4G9R6_DREPO</name>